<dbReference type="PATRIC" id="fig|1390371.3.peg.416"/>
<dbReference type="PANTHER" id="PTHR23416">
    <property type="entry name" value="SIALIC ACID SYNTHASE-RELATED"/>
    <property type="match status" value="1"/>
</dbReference>
<keyword evidence="1" id="KW-0812">Transmembrane</keyword>
<sequence>MSYFLKKLKQHHVFIVPMVFGQCLLVWRAFIHLRAFPAPGRRAYLGRAPKVFGLEHITLGNNFRVGEGLWLHAISQYLTFKYQPQVDIGENFSASDHLHIACCNKITIGRNVLMGSKIHITDHSHGAYSGENQSSPYETPFERKLASSGPVTIGDNVWIGDNVVVLPNTSIGNGSIIGANSIVTKDIPSHVIAVGCPARVVKVWSDKESKWLNV</sequence>
<dbReference type="EMBL" id="WKCM01000026">
    <property type="protein sequence ID" value="MCF5319831.1"/>
    <property type="molecule type" value="Genomic_DNA"/>
</dbReference>
<keyword evidence="2" id="KW-0808">Transferase</keyword>
<proteinExistence type="predicted"/>
<dbReference type="GO" id="GO:0016746">
    <property type="term" value="F:acyltransferase activity"/>
    <property type="evidence" value="ECO:0007669"/>
    <property type="project" value="UniProtKB-KW"/>
</dbReference>
<accession>U1UXB7</accession>
<organism evidence="2 6">
    <name type="scientific">Pseudomonas simiae</name>
    <dbReference type="NCBI Taxonomy" id="321846"/>
    <lineage>
        <taxon>Bacteria</taxon>
        <taxon>Pseudomonadati</taxon>
        <taxon>Pseudomonadota</taxon>
        <taxon>Gammaproteobacteria</taxon>
        <taxon>Pseudomonadales</taxon>
        <taxon>Pseudomonadaceae</taxon>
        <taxon>Pseudomonas</taxon>
    </lineage>
</organism>
<dbReference type="InterPro" id="IPR011004">
    <property type="entry name" value="Trimer_LpxA-like_sf"/>
</dbReference>
<dbReference type="SUPFAM" id="SSF51161">
    <property type="entry name" value="Trimeric LpxA-like enzymes"/>
    <property type="match status" value="1"/>
</dbReference>
<dbReference type="Proteomes" id="UP000027308">
    <property type="component" value="Chromosome"/>
</dbReference>
<dbReference type="Pfam" id="PF00132">
    <property type="entry name" value="Hexapep"/>
    <property type="match status" value="1"/>
</dbReference>
<evidence type="ECO:0000256" key="1">
    <source>
        <dbReference type="SAM" id="Phobius"/>
    </source>
</evidence>
<name>A0A1N7U943_9PSED</name>
<dbReference type="EMBL" id="AVQG01000002">
    <property type="protein sequence ID" value="ERH60938.1"/>
    <property type="molecule type" value="Genomic_DNA"/>
</dbReference>
<dbReference type="CDD" id="cd04647">
    <property type="entry name" value="LbH_MAT_like"/>
    <property type="match status" value="1"/>
</dbReference>
<dbReference type="RefSeq" id="WP_010211938.1">
    <property type="nucleotide sequence ID" value="NZ_AVQG01000002.1"/>
</dbReference>
<dbReference type="Gene3D" id="2.160.10.10">
    <property type="entry name" value="Hexapeptide repeat proteins"/>
    <property type="match status" value="1"/>
</dbReference>
<reference evidence="3 5" key="1">
    <citation type="submission" date="2013-08" db="EMBL/GenBank/DDBJ databases">
        <title>Biodegradation of aromatic compounds in biofilm forming Pseudomonas isolated from sewage sludge.</title>
        <authorList>
            <person name="Qureshi A."/>
            <person name="Ghosh S."/>
            <person name="Khardenavis A.A."/>
            <person name="Kapley A."/>
            <person name="Purohit H.J."/>
        </authorList>
    </citation>
    <scope>NUCLEOTIDE SEQUENCE [LARGE SCALE GENOMIC DNA]</scope>
    <source>
        <strain evidence="3 5">EGD-AQ6</strain>
    </source>
</reference>
<reference evidence="4 7" key="3">
    <citation type="submission" date="2019-11" db="EMBL/GenBank/DDBJ databases">
        <title>Epiphytic Pseudomonas syringae from cherry orchards.</title>
        <authorList>
            <person name="Hulin M.T."/>
        </authorList>
    </citation>
    <scope>NUCLEOTIDE SEQUENCE [LARGE SCALE GENOMIC DNA]</scope>
    <source>
        <strain evidence="4 7">PA-5-11C</strain>
    </source>
</reference>
<dbReference type="GeneID" id="45622294"/>
<reference evidence="2 6" key="2">
    <citation type="submission" date="2014-05" db="EMBL/GenBank/DDBJ databases">
        <title>Pseudomonas simiae WCS417.</title>
        <authorList>
            <person name="Berendsen R.L."/>
        </authorList>
    </citation>
    <scope>NUCLEOTIDE SEQUENCE [LARGE SCALE GENOMIC DNA]</scope>
    <source>
        <strain evidence="2 6">WCS417</strain>
    </source>
</reference>
<keyword evidence="7" id="KW-1185">Reference proteome</keyword>
<dbReference type="Proteomes" id="UP000016504">
    <property type="component" value="Unassembled WGS sequence"/>
</dbReference>
<protein>
    <submittedName>
        <fullName evidence="2">Acetyltransferase</fullName>
    </submittedName>
    <submittedName>
        <fullName evidence="4">Acyltransferase</fullName>
    </submittedName>
</protein>
<dbReference type="InterPro" id="IPR001451">
    <property type="entry name" value="Hexapep"/>
</dbReference>
<evidence type="ECO:0000313" key="3">
    <source>
        <dbReference type="EMBL" id="ERH60938.1"/>
    </source>
</evidence>
<evidence type="ECO:0000313" key="2">
    <source>
        <dbReference type="EMBL" id="AIB35561.1"/>
    </source>
</evidence>
<evidence type="ECO:0000313" key="5">
    <source>
        <dbReference type="Proteomes" id="UP000016504"/>
    </source>
</evidence>
<dbReference type="AlphaFoldDB" id="A0A1N7U943"/>
<evidence type="ECO:0000313" key="6">
    <source>
        <dbReference type="Proteomes" id="UP000027308"/>
    </source>
</evidence>
<feature type="transmembrane region" description="Helical" evidence="1">
    <location>
        <begin position="12"/>
        <end position="31"/>
    </location>
</feature>
<dbReference type="EMBL" id="CP007637">
    <property type="protein sequence ID" value="AIB35561.1"/>
    <property type="molecule type" value="Genomic_DNA"/>
</dbReference>
<evidence type="ECO:0000313" key="7">
    <source>
        <dbReference type="Proteomes" id="UP000814078"/>
    </source>
</evidence>
<gene>
    <name evidence="4" type="ORF">GIW13_16220</name>
    <name evidence="3" type="ORF">O204_15320</name>
    <name evidence="2" type="ORF">PS417_08205</name>
</gene>
<dbReference type="OrthoDB" id="9815592at2"/>
<keyword evidence="1" id="KW-0472">Membrane</keyword>
<keyword evidence="1" id="KW-1133">Transmembrane helix</keyword>
<evidence type="ECO:0000313" key="4">
    <source>
        <dbReference type="EMBL" id="MCF5319831.1"/>
    </source>
</evidence>
<dbReference type="PANTHER" id="PTHR23416:SF78">
    <property type="entry name" value="LIPOPOLYSACCHARIDE BIOSYNTHESIS O-ACETYL TRANSFERASE WBBJ-RELATED"/>
    <property type="match status" value="1"/>
</dbReference>
<dbReference type="Proteomes" id="UP000814078">
    <property type="component" value="Unassembled WGS sequence"/>
</dbReference>
<accession>A0A1N7U943</accession>
<dbReference type="InterPro" id="IPR051159">
    <property type="entry name" value="Hexapeptide_acetyltransf"/>
</dbReference>
<keyword evidence="4" id="KW-0012">Acyltransferase</keyword>
<dbReference type="eggNOG" id="COG0110">
    <property type="taxonomic scope" value="Bacteria"/>
</dbReference>